<keyword evidence="4" id="KW-0547">Nucleotide-binding</keyword>
<reference evidence="10" key="1">
    <citation type="journal article" date="2019" name="Int. J. Syst. Evol. Microbiol.">
        <title>The Global Catalogue of Microorganisms (GCM) 10K type strain sequencing project: providing services to taxonomists for standard genome sequencing and annotation.</title>
        <authorList>
            <consortium name="The Broad Institute Genomics Platform"/>
            <consortium name="The Broad Institute Genome Sequencing Center for Infectious Disease"/>
            <person name="Wu L."/>
            <person name="Ma J."/>
        </authorList>
    </citation>
    <scope>NUCLEOTIDE SEQUENCE [LARGE SCALE GENOMIC DNA]</scope>
    <source>
        <strain evidence="10">JCM 17979</strain>
    </source>
</reference>
<evidence type="ECO:0000313" key="9">
    <source>
        <dbReference type="EMBL" id="GAA4774545.1"/>
    </source>
</evidence>
<feature type="domain" description="Protein kinase" evidence="8">
    <location>
        <begin position="33"/>
        <end position="283"/>
    </location>
</feature>
<dbReference type="EMBL" id="BAABHO010000002">
    <property type="protein sequence ID" value="GAA4774545.1"/>
    <property type="molecule type" value="Genomic_DNA"/>
</dbReference>
<dbReference type="InterPro" id="IPR000719">
    <property type="entry name" value="Prot_kinase_dom"/>
</dbReference>
<evidence type="ECO:0000259" key="8">
    <source>
        <dbReference type="PROSITE" id="PS50011"/>
    </source>
</evidence>
<dbReference type="Gene3D" id="1.10.510.10">
    <property type="entry name" value="Transferase(Phosphotransferase) domain 1"/>
    <property type="match status" value="1"/>
</dbReference>
<dbReference type="EC" id="2.7.11.1" evidence="1"/>
<dbReference type="SUPFAM" id="SSF56112">
    <property type="entry name" value="Protein kinase-like (PK-like)"/>
    <property type="match status" value="1"/>
</dbReference>
<dbReference type="PANTHER" id="PTHR43289">
    <property type="entry name" value="MITOGEN-ACTIVATED PROTEIN KINASE KINASE KINASE 20-RELATED"/>
    <property type="match status" value="1"/>
</dbReference>
<evidence type="ECO:0000256" key="3">
    <source>
        <dbReference type="ARBA" id="ARBA00022679"/>
    </source>
</evidence>
<keyword evidence="5" id="KW-0418">Kinase</keyword>
<feature type="region of interest" description="Disordered" evidence="7">
    <location>
        <begin position="1"/>
        <end position="25"/>
    </location>
</feature>
<evidence type="ECO:0000256" key="7">
    <source>
        <dbReference type="SAM" id="MobiDB-lite"/>
    </source>
</evidence>
<dbReference type="CDD" id="cd14014">
    <property type="entry name" value="STKc_PknB_like"/>
    <property type="match status" value="1"/>
</dbReference>
<dbReference type="Proteomes" id="UP001500928">
    <property type="component" value="Unassembled WGS sequence"/>
</dbReference>
<evidence type="ECO:0000256" key="1">
    <source>
        <dbReference type="ARBA" id="ARBA00012513"/>
    </source>
</evidence>
<proteinExistence type="predicted"/>
<comment type="caution">
    <text evidence="9">The sequence shown here is derived from an EMBL/GenBank/DDBJ whole genome shotgun (WGS) entry which is preliminary data.</text>
</comment>
<dbReference type="PROSITE" id="PS50011">
    <property type="entry name" value="PROTEIN_KINASE_DOM"/>
    <property type="match status" value="1"/>
</dbReference>
<evidence type="ECO:0000313" key="10">
    <source>
        <dbReference type="Proteomes" id="UP001500928"/>
    </source>
</evidence>
<name>A0ABP9A5H0_9PSEU</name>
<dbReference type="InterPro" id="IPR011009">
    <property type="entry name" value="Kinase-like_dom_sf"/>
</dbReference>
<evidence type="ECO:0000256" key="6">
    <source>
        <dbReference type="ARBA" id="ARBA00022840"/>
    </source>
</evidence>
<keyword evidence="10" id="KW-1185">Reference proteome</keyword>
<dbReference type="Gene3D" id="3.30.200.20">
    <property type="entry name" value="Phosphorylase Kinase, domain 1"/>
    <property type="match status" value="1"/>
</dbReference>
<keyword evidence="2" id="KW-0723">Serine/threonine-protein kinase</keyword>
<feature type="region of interest" description="Disordered" evidence="7">
    <location>
        <begin position="223"/>
        <end position="248"/>
    </location>
</feature>
<keyword evidence="6" id="KW-0067">ATP-binding</keyword>
<dbReference type="PANTHER" id="PTHR43289:SF6">
    <property type="entry name" value="SERINE_THREONINE-PROTEIN KINASE NEKL-3"/>
    <property type="match status" value="1"/>
</dbReference>
<accession>A0ABP9A5H0</accession>
<keyword evidence="3" id="KW-0808">Transferase</keyword>
<evidence type="ECO:0000256" key="5">
    <source>
        <dbReference type="ARBA" id="ARBA00022777"/>
    </source>
</evidence>
<evidence type="ECO:0000256" key="2">
    <source>
        <dbReference type="ARBA" id="ARBA00022527"/>
    </source>
</evidence>
<organism evidence="9 10">
    <name type="scientific">Actinomycetospora chlora</name>
    <dbReference type="NCBI Taxonomy" id="663608"/>
    <lineage>
        <taxon>Bacteria</taxon>
        <taxon>Bacillati</taxon>
        <taxon>Actinomycetota</taxon>
        <taxon>Actinomycetes</taxon>
        <taxon>Pseudonocardiales</taxon>
        <taxon>Pseudonocardiaceae</taxon>
        <taxon>Actinomycetospora</taxon>
    </lineage>
</organism>
<sequence length="284" mass="30043">MTAQAGPGSRPVSQEAAVGVPPAGGTPRRFGHYELLDLVHRGRSGEVWRARHTLAGRVGALKVLVPDGADREYRGRVERACAIARTLREPHVLPVLEHGEIEGRLTVETPLLAGPDLAAVLRHDGVLEPARVVAVVEQAAAALAAAHARGLAHRNVKPSNLLFADPQATEVRVADFGLVSRNGLSLDHTAPERFRGGPTDHREDVYALGCVLYSCLTGSRPYPGRSLPERMRGHLESPVPKPSEQRPGVPAAFDAVIAGALAKTPQERTPTVGTLAAAARAALG</sequence>
<dbReference type="Pfam" id="PF00069">
    <property type="entry name" value="Pkinase"/>
    <property type="match status" value="1"/>
</dbReference>
<gene>
    <name evidence="9" type="ORF">GCM10023200_03790</name>
</gene>
<evidence type="ECO:0000256" key="4">
    <source>
        <dbReference type="ARBA" id="ARBA00022741"/>
    </source>
</evidence>
<protein>
    <recommendedName>
        <fullName evidence="1">non-specific serine/threonine protein kinase</fullName>
        <ecNumber evidence="1">2.7.11.1</ecNumber>
    </recommendedName>
</protein>